<dbReference type="Pfam" id="PF03466">
    <property type="entry name" value="LysR_substrate"/>
    <property type="match status" value="1"/>
</dbReference>
<dbReference type="Gene3D" id="3.40.190.290">
    <property type="match status" value="1"/>
</dbReference>
<evidence type="ECO:0000313" key="8">
    <source>
        <dbReference type="EMBL" id="SHN83676.1"/>
    </source>
</evidence>
<evidence type="ECO:0000256" key="1">
    <source>
        <dbReference type="ARBA" id="ARBA00003502"/>
    </source>
</evidence>
<dbReference type="GO" id="GO:0003700">
    <property type="term" value="F:DNA-binding transcription factor activity"/>
    <property type="evidence" value="ECO:0007669"/>
    <property type="project" value="InterPro"/>
</dbReference>
<evidence type="ECO:0000256" key="6">
    <source>
        <dbReference type="SAM" id="MobiDB-lite"/>
    </source>
</evidence>
<comment type="function">
    <text evidence="1">NodD regulates the expression of the nodABCFE genes which encode other nodulation proteins. NodD is also a negative regulator of its own expression. Binds flavonoids as inducers.</text>
</comment>
<evidence type="ECO:0000256" key="5">
    <source>
        <dbReference type="ARBA" id="ARBA00023163"/>
    </source>
</evidence>
<evidence type="ECO:0000256" key="3">
    <source>
        <dbReference type="ARBA" id="ARBA00023015"/>
    </source>
</evidence>
<reference evidence="9" key="1">
    <citation type="submission" date="2016-11" db="EMBL/GenBank/DDBJ databases">
        <authorList>
            <person name="Varghese N."/>
            <person name="Submissions S."/>
        </authorList>
    </citation>
    <scope>NUCLEOTIDE SEQUENCE [LARGE SCALE GENOMIC DNA]</scope>
    <source>
        <strain evidence="9">GAS401</strain>
    </source>
</reference>
<evidence type="ECO:0000256" key="2">
    <source>
        <dbReference type="ARBA" id="ARBA00009437"/>
    </source>
</evidence>
<dbReference type="InterPro" id="IPR000847">
    <property type="entry name" value="LysR_HTH_N"/>
</dbReference>
<comment type="similarity">
    <text evidence="2">Belongs to the LysR transcriptional regulatory family.</text>
</comment>
<organism evidence="8 9">
    <name type="scientific">Bradyrhizobium erythrophlei</name>
    <dbReference type="NCBI Taxonomy" id="1437360"/>
    <lineage>
        <taxon>Bacteria</taxon>
        <taxon>Pseudomonadati</taxon>
        <taxon>Pseudomonadota</taxon>
        <taxon>Alphaproteobacteria</taxon>
        <taxon>Hyphomicrobiales</taxon>
        <taxon>Nitrobacteraceae</taxon>
        <taxon>Bradyrhizobium</taxon>
    </lineage>
</organism>
<keyword evidence="3" id="KW-0805">Transcription regulation</keyword>
<accession>A0A1M7ULA1</accession>
<proteinExistence type="inferred from homology"/>
<dbReference type="OrthoDB" id="5297263at2"/>
<evidence type="ECO:0000256" key="4">
    <source>
        <dbReference type="ARBA" id="ARBA00023125"/>
    </source>
</evidence>
<evidence type="ECO:0000259" key="7">
    <source>
        <dbReference type="PROSITE" id="PS50931"/>
    </source>
</evidence>
<dbReference type="AlphaFoldDB" id="A0A1M7ULA1"/>
<dbReference type="EMBL" id="LT670849">
    <property type="protein sequence ID" value="SHN83676.1"/>
    <property type="molecule type" value="Genomic_DNA"/>
</dbReference>
<evidence type="ECO:0000313" key="9">
    <source>
        <dbReference type="Proteomes" id="UP000184096"/>
    </source>
</evidence>
<keyword evidence="5" id="KW-0804">Transcription</keyword>
<dbReference type="GO" id="GO:0003677">
    <property type="term" value="F:DNA binding"/>
    <property type="evidence" value="ECO:0007669"/>
    <property type="project" value="UniProtKB-KW"/>
</dbReference>
<feature type="domain" description="HTH lysR-type" evidence="7">
    <location>
        <begin position="40"/>
        <end position="92"/>
    </location>
</feature>
<dbReference type="InterPro" id="IPR036390">
    <property type="entry name" value="WH_DNA-bd_sf"/>
</dbReference>
<dbReference type="PROSITE" id="PS50931">
    <property type="entry name" value="HTH_LYSR"/>
    <property type="match status" value="1"/>
</dbReference>
<gene>
    <name evidence="8" type="ORF">SAMN05444170_5590</name>
</gene>
<dbReference type="SUPFAM" id="SSF53850">
    <property type="entry name" value="Periplasmic binding protein-like II"/>
    <property type="match status" value="1"/>
</dbReference>
<name>A0A1M7ULA1_9BRAD</name>
<sequence>MGPKVPGQRGGRRNETPAAARINANRPTDPYRLGLVAPRIHYFQLVARLGSIRRAALVLRVAPSSISRVIKQLEEELGTPLFERKRQRRVLTSAGELLLYHSRISTAELIRASSKINDLHGLFRGTVSVAIIESAARGLLPRILAKFWAQHPGINVDIKVIGSSQACDAVAEGDCDLAVAFDVQVPRNVRRIASSSLSLGVLAKPGSPFAAKKQLKLFNLSGERVILSDNSLMLGISVEEAFNRSLIELTCRSRTNSIGLMIEMANMDLGVVLQTRVGIEREIADGDLVFVPLRDPKISPRRLMLLARPEKEMSDAALAFGALLAEAIEGLVD</sequence>
<keyword evidence="4 8" id="KW-0238">DNA-binding</keyword>
<dbReference type="Pfam" id="PF00126">
    <property type="entry name" value="HTH_1"/>
    <property type="match status" value="1"/>
</dbReference>
<dbReference type="SUPFAM" id="SSF46785">
    <property type="entry name" value="Winged helix' DNA-binding domain"/>
    <property type="match status" value="1"/>
</dbReference>
<dbReference type="RefSeq" id="WP_083587790.1">
    <property type="nucleotide sequence ID" value="NZ_LT670849.1"/>
</dbReference>
<dbReference type="GO" id="GO:0005829">
    <property type="term" value="C:cytosol"/>
    <property type="evidence" value="ECO:0007669"/>
    <property type="project" value="TreeGrafter"/>
</dbReference>
<protein>
    <submittedName>
        <fullName evidence="8">DNA-binding transcriptional regulator, LysR family</fullName>
    </submittedName>
</protein>
<dbReference type="PANTHER" id="PTHR30419">
    <property type="entry name" value="HTH-TYPE TRANSCRIPTIONAL REGULATOR YBHD"/>
    <property type="match status" value="1"/>
</dbReference>
<dbReference type="Proteomes" id="UP000184096">
    <property type="component" value="Chromosome I"/>
</dbReference>
<dbReference type="InterPro" id="IPR005119">
    <property type="entry name" value="LysR_subst-bd"/>
</dbReference>
<dbReference type="Gene3D" id="1.10.10.10">
    <property type="entry name" value="Winged helix-like DNA-binding domain superfamily/Winged helix DNA-binding domain"/>
    <property type="match status" value="1"/>
</dbReference>
<dbReference type="InterPro" id="IPR036388">
    <property type="entry name" value="WH-like_DNA-bd_sf"/>
</dbReference>
<feature type="region of interest" description="Disordered" evidence="6">
    <location>
        <begin position="1"/>
        <end position="25"/>
    </location>
</feature>
<dbReference type="InterPro" id="IPR050950">
    <property type="entry name" value="HTH-type_LysR_regulators"/>
</dbReference>
<keyword evidence="9" id="KW-1185">Reference proteome</keyword>